<feature type="region of interest" description="Disordered" evidence="1">
    <location>
        <begin position="1"/>
        <end position="37"/>
    </location>
</feature>
<dbReference type="EMBL" id="SRPY01000233">
    <property type="protein sequence ID" value="KAG5926805.1"/>
    <property type="molecule type" value="Genomic_DNA"/>
</dbReference>
<evidence type="ECO:0000313" key="3">
    <source>
        <dbReference type="Proteomes" id="UP000811619"/>
    </source>
</evidence>
<evidence type="ECO:0000313" key="2">
    <source>
        <dbReference type="EMBL" id="KAG5926805.1"/>
    </source>
</evidence>
<accession>A0A8K0JAA5</accession>
<proteinExistence type="predicted"/>
<dbReference type="OrthoDB" id="5397087at2759"/>
<feature type="region of interest" description="Disordered" evidence="1">
    <location>
        <begin position="177"/>
        <end position="305"/>
    </location>
</feature>
<feature type="compositionally biased region" description="Low complexity" evidence="1">
    <location>
        <begin position="283"/>
        <end position="299"/>
    </location>
</feature>
<sequence length="431" mass="47135">MPRRASVDIKGMHDASVLDRGARKTERSHEENQERAYIAASRRADRSIEARVQSARMASEIHRKRTGKGFRITEDIVLQEEMYEEEDEDLPRSYRLLSASMETQSPEMNSRLDAYLSNKVAMSQMLAKTNDEWRQNAVNKLFAASFPNALPPQPTSAAAAAAAAAASSQLSQSISCQTVPYQQPSPDSFSPTTSPTASGPPTSYSASFSGALNPSSSASSPLPPPPSPPVLQQRHSVGSLHWPPRPSKNPPPKRRSLTSESGVKSRRNSSKPSLTLAKKKSIDSSSIDSTSIDSSNTSTHTTPVMDLAMSPHPLYEAAYANNSSVFTTELPAEARRMLDGSGDATAMDCALDTFDQCYYPNWLTPDSFFDSASFPRTDPMFGVHDGSFMADTQGNMVEEPSAKCTVPNNQNTFDGLDWRTFINDSMWNTDQ</sequence>
<reference evidence="2" key="1">
    <citation type="journal article" date="2020" name="bioRxiv">
        <title>Whole genome comparisons of ergot fungi reveals the divergence and evolution of species within the genus Claviceps are the result of varying mechanisms driving genome evolution and host range expansion.</title>
        <authorList>
            <person name="Wyka S.A."/>
            <person name="Mondo S.J."/>
            <person name="Liu M."/>
            <person name="Dettman J."/>
            <person name="Nalam V."/>
            <person name="Broders K.D."/>
        </authorList>
    </citation>
    <scope>NUCLEOTIDE SEQUENCE</scope>
    <source>
        <strain evidence="2">CCC 489</strain>
    </source>
</reference>
<dbReference type="AlphaFoldDB" id="A0A8K0JAA5"/>
<protein>
    <submittedName>
        <fullName evidence="2">Uncharacterized protein</fullName>
    </submittedName>
</protein>
<evidence type="ECO:0000256" key="1">
    <source>
        <dbReference type="SAM" id="MobiDB-lite"/>
    </source>
</evidence>
<gene>
    <name evidence="2" type="ORF">E4U42_002942</name>
</gene>
<organism evidence="2 3">
    <name type="scientific">Claviceps africana</name>
    <dbReference type="NCBI Taxonomy" id="83212"/>
    <lineage>
        <taxon>Eukaryota</taxon>
        <taxon>Fungi</taxon>
        <taxon>Dikarya</taxon>
        <taxon>Ascomycota</taxon>
        <taxon>Pezizomycotina</taxon>
        <taxon>Sordariomycetes</taxon>
        <taxon>Hypocreomycetidae</taxon>
        <taxon>Hypocreales</taxon>
        <taxon>Clavicipitaceae</taxon>
        <taxon>Claviceps</taxon>
    </lineage>
</organism>
<keyword evidence="3" id="KW-1185">Reference proteome</keyword>
<feature type="compositionally biased region" description="Basic and acidic residues" evidence="1">
    <location>
        <begin position="1"/>
        <end position="34"/>
    </location>
</feature>
<name>A0A8K0JAA5_9HYPO</name>
<comment type="caution">
    <text evidence="2">The sequence shown here is derived from an EMBL/GenBank/DDBJ whole genome shotgun (WGS) entry which is preliminary data.</text>
</comment>
<feature type="compositionally biased region" description="Low complexity" evidence="1">
    <location>
        <begin position="184"/>
        <end position="220"/>
    </location>
</feature>
<dbReference type="Proteomes" id="UP000811619">
    <property type="component" value="Unassembled WGS sequence"/>
</dbReference>